<reference evidence="7 8" key="1">
    <citation type="submission" date="2019-03" db="EMBL/GenBank/DDBJ databases">
        <title>Paracraurococcus aquatilis NE82 genome sequence.</title>
        <authorList>
            <person name="Zhao Y."/>
            <person name="Du Z."/>
        </authorList>
    </citation>
    <scope>NUCLEOTIDE SEQUENCE [LARGE SCALE GENOMIC DNA]</scope>
    <source>
        <strain evidence="7 8">NE82</strain>
    </source>
</reference>
<evidence type="ECO:0000256" key="2">
    <source>
        <dbReference type="ARBA" id="ARBA00022692"/>
    </source>
</evidence>
<keyword evidence="4 5" id="KW-0472">Membrane</keyword>
<evidence type="ECO:0000259" key="6">
    <source>
        <dbReference type="Pfam" id="PF13664"/>
    </source>
</evidence>
<keyword evidence="2 5" id="KW-0812">Transmembrane</keyword>
<organism evidence="7 8">
    <name type="scientific">Roseicella aquatilis</name>
    <dbReference type="NCBI Taxonomy" id="2527868"/>
    <lineage>
        <taxon>Bacteria</taxon>
        <taxon>Pseudomonadati</taxon>
        <taxon>Pseudomonadota</taxon>
        <taxon>Alphaproteobacteria</taxon>
        <taxon>Acetobacterales</taxon>
        <taxon>Roseomonadaceae</taxon>
        <taxon>Roseicella</taxon>
    </lineage>
</organism>
<dbReference type="RefSeq" id="WP_132290197.1">
    <property type="nucleotide sequence ID" value="NZ_SKBM01000012.1"/>
</dbReference>
<dbReference type="EMBL" id="SKBM01000012">
    <property type="protein sequence ID" value="TCZ60876.1"/>
    <property type="molecule type" value="Genomic_DNA"/>
</dbReference>
<protein>
    <submittedName>
        <fullName evidence="7">DUF4149 domain-containing protein</fullName>
    </submittedName>
</protein>
<evidence type="ECO:0000256" key="4">
    <source>
        <dbReference type="ARBA" id="ARBA00023136"/>
    </source>
</evidence>
<keyword evidence="8" id="KW-1185">Reference proteome</keyword>
<dbReference type="AlphaFoldDB" id="A0A4R4DKE2"/>
<evidence type="ECO:0000256" key="3">
    <source>
        <dbReference type="ARBA" id="ARBA00022989"/>
    </source>
</evidence>
<gene>
    <name evidence="7" type="ORF">EXY23_13965</name>
</gene>
<sequence length="158" mass="16944">MTCSQRRAHCGVGGQPHLRGRMILSGIALLATALLLGGMVFFAVAVAPLVFTRLPPDQAGRFIRQVFPLYYLWVLGLSAVAAVALWPLRLWDALSMAAVAALTAWLRQGLMPRINALSDAAQAGDAAAKGRFDRAHRLSVILNAAQMLAALVVLLRFA</sequence>
<dbReference type="GO" id="GO:0016020">
    <property type="term" value="C:membrane"/>
    <property type="evidence" value="ECO:0007669"/>
    <property type="project" value="UniProtKB-SubCell"/>
</dbReference>
<keyword evidence="3 5" id="KW-1133">Transmembrane helix</keyword>
<feature type="transmembrane region" description="Helical" evidence="5">
    <location>
        <begin position="138"/>
        <end position="157"/>
    </location>
</feature>
<dbReference type="Pfam" id="PF13664">
    <property type="entry name" value="DUF4149"/>
    <property type="match status" value="1"/>
</dbReference>
<comment type="subcellular location">
    <subcellularLocation>
        <location evidence="1">Membrane</location>
    </subcellularLocation>
</comment>
<accession>A0A4R4DKE2</accession>
<evidence type="ECO:0000256" key="1">
    <source>
        <dbReference type="ARBA" id="ARBA00004370"/>
    </source>
</evidence>
<dbReference type="InterPro" id="IPR025423">
    <property type="entry name" value="TMEM205-like"/>
</dbReference>
<evidence type="ECO:0000313" key="7">
    <source>
        <dbReference type="EMBL" id="TCZ60876.1"/>
    </source>
</evidence>
<evidence type="ECO:0000313" key="8">
    <source>
        <dbReference type="Proteomes" id="UP000295023"/>
    </source>
</evidence>
<dbReference type="Proteomes" id="UP000295023">
    <property type="component" value="Unassembled WGS sequence"/>
</dbReference>
<feature type="transmembrane region" description="Helical" evidence="5">
    <location>
        <begin position="70"/>
        <end position="88"/>
    </location>
</feature>
<proteinExistence type="predicted"/>
<feature type="transmembrane region" description="Helical" evidence="5">
    <location>
        <begin position="27"/>
        <end position="50"/>
    </location>
</feature>
<evidence type="ECO:0000256" key="5">
    <source>
        <dbReference type="SAM" id="Phobius"/>
    </source>
</evidence>
<feature type="domain" description="TMEM205-like" evidence="6">
    <location>
        <begin position="30"/>
        <end position="121"/>
    </location>
</feature>
<comment type="caution">
    <text evidence="7">The sequence shown here is derived from an EMBL/GenBank/DDBJ whole genome shotgun (WGS) entry which is preliminary data.</text>
</comment>
<name>A0A4R4DKE2_9PROT</name>